<dbReference type="RefSeq" id="XP_067492923.1">
    <property type="nucleotide sequence ID" value="XM_067630262.1"/>
</dbReference>
<sequence>MGVQSIQSFVTSTLFSFFCVQVLFITESHAQLGNSTVINISPTLANTAAAPTVDRSFIGYSLEHNAMPSFLNSQILNNLMNLWTSKTGGRPGIRIGGSGMDKTTYVPDFDEPVIWTTNPSSMYLVGPSYFTLIKDYFPSDTQITFGLNLVNSTGNWSNTVDFAVAADMNLPQADLFEIGNEPDLYVQGKQRPSGWVGKDYAAEWITVANKVKEALPSARFQPAVFAGSLEDGFDLSSLVKAGINTGSFNIPTYSIHFYPQSACSGNQNLNNLIDHNTLGGQLQKFNPEIAAAEAGGARFTLAESNTVSCSGFVDVSDTYASALWLVDYTLAAATRNIDRIYFHNGPTTPYTLFIPKGASGLTAGIRPMSFGVYFLAEALALPAQGSTTKFLVTPVSLPDSPPDIAVYGLYSNKVQKPNLDVIGTTARAYTTGVPSTRTIYITNKPETLTSVSTKMIIKSVSTSTKRSTSTRIVTVTKTTRVPKRTMVRATRTTTTKNRLGNGKTTTRTTKIVYWKTTTTTVPSVTRSRSTSRRTITSLSLSTLWTSQKVTITKVISRTKPLIATTYSVSTAPKVLSSTDTSATIKPQATDIGNFPLNDGVFLARAVVLNLSRYNTSDTSVLNCRSCNGPSPEGFGTLGERNSTTVSLTGFQPNHRLKLLRLTGPGLNAKSGINVSGLAFDEDTGAVTSAPQPGNISVDKTGKVVFDILASEAVLLVDENVV</sequence>
<dbReference type="InterPro" id="IPR017853">
    <property type="entry name" value="GH"/>
</dbReference>
<evidence type="ECO:0000256" key="1">
    <source>
        <dbReference type="SAM" id="SignalP"/>
    </source>
</evidence>
<evidence type="ECO:0000313" key="3">
    <source>
        <dbReference type="EMBL" id="RVD87379.1"/>
    </source>
</evidence>
<reference evidence="3 4" key="1">
    <citation type="submission" date="2019-01" db="EMBL/GenBank/DDBJ databases">
        <title>Intercellular communication is required for trap formation in the nematode-trapping fungus Duddingtonia flagrans.</title>
        <authorList>
            <person name="Youssar L."/>
            <person name="Wernet V."/>
            <person name="Hensel N."/>
            <person name="Hildebrandt H.-G."/>
            <person name="Fischer R."/>
        </authorList>
    </citation>
    <scope>NUCLEOTIDE SEQUENCE [LARGE SCALE GENOMIC DNA]</scope>
    <source>
        <strain evidence="3 4">CBS H-5679</strain>
    </source>
</reference>
<name>A0A437A845_ARTFL</name>
<dbReference type="InterPro" id="IPR052974">
    <property type="entry name" value="GH79_Enzymes"/>
</dbReference>
<dbReference type="GeneID" id="93583926"/>
<accession>A0A437A845</accession>
<feature type="signal peptide" evidence="1">
    <location>
        <begin position="1"/>
        <end position="30"/>
    </location>
</feature>
<dbReference type="AlphaFoldDB" id="A0A437A845"/>
<feature type="domain" description="Beta-glucuronidase C-terminal" evidence="2">
    <location>
        <begin position="602"/>
        <end position="714"/>
    </location>
</feature>
<dbReference type="VEuPathDB" id="FungiDB:DFL_001615"/>
<feature type="chain" id="PRO_5019275506" description="Beta-glucuronidase C-terminal domain-containing protein" evidence="1">
    <location>
        <begin position="31"/>
        <end position="721"/>
    </location>
</feature>
<dbReference type="Gene3D" id="3.20.20.80">
    <property type="entry name" value="Glycosidases"/>
    <property type="match status" value="1"/>
</dbReference>
<dbReference type="Pfam" id="PF16862">
    <property type="entry name" value="Glyco_hydro_79C"/>
    <property type="match status" value="1"/>
</dbReference>
<dbReference type="PANTHER" id="PTHR36183">
    <property type="entry name" value="BETA-GLUCURONIDASE"/>
    <property type="match status" value="1"/>
</dbReference>
<protein>
    <recommendedName>
        <fullName evidence="2">Beta-glucuronidase C-terminal domain-containing protein</fullName>
    </recommendedName>
</protein>
<dbReference type="SUPFAM" id="SSF51445">
    <property type="entry name" value="(Trans)glycosidases"/>
    <property type="match status" value="1"/>
</dbReference>
<keyword evidence="1" id="KW-0732">Signal</keyword>
<dbReference type="InterPro" id="IPR031728">
    <property type="entry name" value="GlcAase_C"/>
</dbReference>
<dbReference type="OrthoDB" id="2831684at2759"/>
<evidence type="ECO:0000259" key="2">
    <source>
        <dbReference type="Pfam" id="PF16862"/>
    </source>
</evidence>
<dbReference type="EMBL" id="SAEB01000003">
    <property type="protein sequence ID" value="RVD87379.1"/>
    <property type="molecule type" value="Genomic_DNA"/>
</dbReference>
<dbReference type="PANTHER" id="PTHR36183:SF2">
    <property type="entry name" value="BETA-GLUCURONIDASE C-TERMINAL DOMAIN-CONTAINING PROTEIN"/>
    <property type="match status" value="1"/>
</dbReference>
<proteinExistence type="predicted"/>
<gene>
    <name evidence="3" type="ORF">DFL_001615</name>
</gene>
<keyword evidence="4" id="KW-1185">Reference proteome</keyword>
<comment type="caution">
    <text evidence="3">The sequence shown here is derived from an EMBL/GenBank/DDBJ whole genome shotgun (WGS) entry which is preliminary data.</text>
</comment>
<evidence type="ECO:0000313" key="4">
    <source>
        <dbReference type="Proteomes" id="UP000283090"/>
    </source>
</evidence>
<organism evidence="3 4">
    <name type="scientific">Arthrobotrys flagrans</name>
    <name type="common">Nematode-trapping fungus</name>
    <name type="synonym">Trichothecium flagrans</name>
    <dbReference type="NCBI Taxonomy" id="97331"/>
    <lineage>
        <taxon>Eukaryota</taxon>
        <taxon>Fungi</taxon>
        <taxon>Dikarya</taxon>
        <taxon>Ascomycota</taxon>
        <taxon>Pezizomycotina</taxon>
        <taxon>Orbiliomycetes</taxon>
        <taxon>Orbiliales</taxon>
        <taxon>Orbiliaceae</taxon>
        <taxon>Arthrobotrys</taxon>
    </lineage>
</organism>
<dbReference type="Proteomes" id="UP000283090">
    <property type="component" value="Unassembled WGS sequence"/>
</dbReference>